<dbReference type="RefSeq" id="WP_355090714.1">
    <property type="nucleotide sequence ID" value="NZ_JBEXKW010000106.1"/>
</dbReference>
<comment type="caution">
    <text evidence="1">The sequence shown here is derived from an EMBL/GenBank/DDBJ whole genome shotgun (WGS) entry which is preliminary data.</text>
</comment>
<proteinExistence type="predicted"/>
<reference evidence="1 2" key="1">
    <citation type="submission" date="2024-06" db="EMBL/GenBank/DDBJ databases">
        <title>The Natural Products Discovery Center: Release of the First 8490 Sequenced Strains for Exploring Actinobacteria Biosynthetic Diversity.</title>
        <authorList>
            <person name="Kalkreuter E."/>
            <person name="Kautsar S.A."/>
            <person name="Yang D."/>
            <person name="Bader C.D."/>
            <person name="Teijaro C.N."/>
            <person name="Fluegel L."/>
            <person name="Davis C.M."/>
            <person name="Simpson J.R."/>
            <person name="Lauterbach L."/>
            <person name="Steele A.D."/>
            <person name="Gui C."/>
            <person name="Meng S."/>
            <person name="Li G."/>
            <person name="Viehrig K."/>
            <person name="Ye F."/>
            <person name="Su P."/>
            <person name="Kiefer A.F."/>
            <person name="Nichols A."/>
            <person name="Cepeda A.J."/>
            <person name="Yan W."/>
            <person name="Fan B."/>
            <person name="Jiang Y."/>
            <person name="Adhikari A."/>
            <person name="Zheng C.-J."/>
            <person name="Schuster L."/>
            <person name="Cowan T.M."/>
            <person name="Smanski M.J."/>
            <person name="Chevrette M.G."/>
            <person name="De Carvalho L.P.S."/>
            <person name="Shen B."/>
        </authorList>
    </citation>
    <scope>NUCLEOTIDE SEQUENCE [LARGE SCALE GENOMIC DNA]</scope>
    <source>
        <strain evidence="1 2">NPDC050403</strain>
    </source>
</reference>
<evidence type="ECO:0000313" key="2">
    <source>
        <dbReference type="Proteomes" id="UP001551695"/>
    </source>
</evidence>
<dbReference type="EMBL" id="JBFAKC010000011">
    <property type="protein sequence ID" value="MEV0710588.1"/>
    <property type="molecule type" value="Genomic_DNA"/>
</dbReference>
<name>A0ABV3FYT4_9NOCA</name>
<sequence>MARHIAESVDRRIGFRSVADWRADIDRRPLRRRLVVIAPAAADAVRDLGGWMFDMTTAGWEVTVAVADHRDIRSLEILGLLVVDLDQVLDAPLHELHADTIAVATSSYSFDDRVRDGVLDCMQRGATRTMFWGDELPVEFDDATETTRHRVSVAARAFTSCAMRAAGLAVEATAHTAIIWTARATARDIRRLAALLPAS</sequence>
<keyword evidence="2" id="KW-1185">Reference proteome</keyword>
<evidence type="ECO:0000313" key="1">
    <source>
        <dbReference type="EMBL" id="MEV0710588.1"/>
    </source>
</evidence>
<protein>
    <submittedName>
        <fullName evidence="1">Uncharacterized protein</fullName>
    </submittedName>
</protein>
<dbReference type="Proteomes" id="UP001551695">
    <property type="component" value="Unassembled WGS sequence"/>
</dbReference>
<accession>A0ABV3FYT4</accession>
<organism evidence="1 2">
    <name type="scientific">Nocardia aurea</name>
    <dbReference type="NCBI Taxonomy" id="2144174"/>
    <lineage>
        <taxon>Bacteria</taxon>
        <taxon>Bacillati</taxon>
        <taxon>Actinomycetota</taxon>
        <taxon>Actinomycetes</taxon>
        <taxon>Mycobacteriales</taxon>
        <taxon>Nocardiaceae</taxon>
        <taxon>Nocardia</taxon>
    </lineage>
</organism>
<gene>
    <name evidence="1" type="ORF">AB0I48_23770</name>
</gene>